<keyword evidence="4" id="KW-0863">Zinc-finger</keyword>
<dbReference type="GO" id="GO:0043130">
    <property type="term" value="F:ubiquitin binding"/>
    <property type="evidence" value="ECO:0007669"/>
    <property type="project" value="UniProtKB-UniRule"/>
</dbReference>
<dbReference type="PANTHER" id="PTHR13128">
    <property type="entry name" value="VACUOLAR PROTEIN-SORTING-ASSOCIATED PROTEIN 36"/>
    <property type="match status" value="1"/>
</dbReference>
<evidence type="ECO:0000256" key="7">
    <source>
        <dbReference type="RuleBase" id="RU367095"/>
    </source>
</evidence>
<dbReference type="AlphaFoldDB" id="A0A1E4TAC2"/>
<dbReference type="GO" id="GO:0043328">
    <property type="term" value="P:protein transport to vacuole involved in ubiquitin-dependent protein catabolic process via the multivesicular body sorting pathway"/>
    <property type="evidence" value="ECO:0007669"/>
    <property type="project" value="UniProtKB-UniRule"/>
</dbReference>
<dbReference type="SUPFAM" id="SSF90209">
    <property type="entry name" value="Ran binding protein zinc finger-like"/>
    <property type="match status" value="2"/>
</dbReference>
<dbReference type="InterPro" id="IPR036390">
    <property type="entry name" value="WH_DNA-bd_sf"/>
</dbReference>
<dbReference type="Gene3D" id="2.30.30.380">
    <property type="entry name" value="Zn-finger domain of Sec23/24"/>
    <property type="match status" value="2"/>
</dbReference>
<feature type="domain" description="GLUE N-terminal" evidence="8">
    <location>
        <begin position="4"/>
        <end position="244"/>
    </location>
</feature>
<accession>A0A1E4TAC2</accession>
<dbReference type="Pfam" id="PF04157">
    <property type="entry name" value="EAP30"/>
    <property type="match status" value="1"/>
</dbReference>
<keyword evidence="2 7" id="KW-0813">Transport</keyword>
<reference evidence="10" key="1">
    <citation type="submission" date="2016-02" db="EMBL/GenBank/DDBJ databases">
        <title>Comparative genomics of biotechnologically important yeasts.</title>
        <authorList>
            <consortium name="DOE Joint Genome Institute"/>
            <person name="Riley R."/>
            <person name="Haridas S."/>
            <person name="Wolfe K.H."/>
            <person name="Lopes M.R."/>
            <person name="Hittinger C.T."/>
            <person name="Goker M."/>
            <person name="Salamov A."/>
            <person name="Wisecaver J."/>
            <person name="Long T.M."/>
            <person name="Aerts A.L."/>
            <person name="Barry K."/>
            <person name="Choi C."/>
            <person name="Clum A."/>
            <person name="Coughlan A.Y."/>
            <person name="Deshpande S."/>
            <person name="Douglass A.P."/>
            <person name="Hanson S.J."/>
            <person name="Klenk H.-P."/>
            <person name="Labutti K."/>
            <person name="Lapidus A."/>
            <person name="Lindquist E."/>
            <person name="Lipzen A."/>
            <person name="Meier-Kolthoff J.P."/>
            <person name="Ohm R.A."/>
            <person name="Otillar R.P."/>
            <person name="Pangilinan J."/>
            <person name="Peng Y."/>
            <person name="Rokas A."/>
            <person name="Rosa C.A."/>
            <person name="Scheuner C."/>
            <person name="Sibirny A.A."/>
            <person name="Slot J.C."/>
            <person name="Stielow J.B."/>
            <person name="Sun H."/>
            <person name="Kurtzman C.P."/>
            <person name="Blackwell M."/>
            <person name="Jeffries T.W."/>
            <person name="Grigoriev I.V."/>
        </authorList>
    </citation>
    <scope>NUCLEOTIDE SEQUENCE [LARGE SCALE GENOMIC DNA]</scope>
    <source>
        <strain evidence="10">NRRL Y-17796</strain>
    </source>
</reference>
<keyword evidence="7" id="KW-0967">Endosome</keyword>
<comment type="function">
    <text evidence="7">Component of the ESCRT-II complex (endosomal sorting complex required for transport II), which is required for multivesicular body (MVB) formation and sorting of endosomal cargo proteins into MVBs.</text>
</comment>
<dbReference type="EMBL" id="KV453843">
    <property type="protein sequence ID" value="ODV88671.1"/>
    <property type="molecule type" value="Genomic_DNA"/>
</dbReference>
<dbReference type="Gene3D" id="6.10.140.260">
    <property type="match status" value="1"/>
</dbReference>
<dbReference type="GO" id="GO:0000814">
    <property type="term" value="C:ESCRT II complex"/>
    <property type="evidence" value="ECO:0007669"/>
    <property type="project" value="UniProtKB-UniRule"/>
</dbReference>
<dbReference type="InterPro" id="IPR036388">
    <property type="entry name" value="WH-like_DNA-bd_sf"/>
</dbReference>
<dbReference type="GO" id="GO:0008270">
    <property type="term" value="F:zinc ion binding"/>
    <property type="evidence" value="ECO:0007669"/>
    <property type="project" value="UniProtKB-KW"/>
</dbReference>
<dbReference type="InterPro" id="IPR011993">
    <property type="entry name" value="PH-like_dom_sf"/>
</dbReference>
<proteinExistence type="inferred from homology"/>
<dbReference type="Pfam" id="PF11605">
    <property type="entry name" value="Vps36_ESCRT-II"/>
    <property type="match status" value="1"/>
</dbReference>
<dbReference type="GO" id="GO:0032266">
    <property type="term" value="F:phosphatidylinositol-3-phosphate binding"/>
    <property type="evidence" value="ECO:0007669"/>
    <property type="project" value="UniProtKB-UniRule"/>
</dbReference>
<dbReference type="OrthoDB" id="271448at2759"/>
<evidence type="ECO:0000313" key="10">
    <source>
        <dbReference type="Proteomes" id="UP000095023"/>
    </source>
</evidence>
<name>A0A1E4TAC2_9ASCO</name>
<dbReference type="PANTHER" id="PTHR13128:SF12">
    <property type="entry name" value="VACUOLAR PROTEIN-SORTING-ASSOCIATED PROTEIN 36"/>
    <property type="match status" value="1"/>
</dbReference>
<evidence type="ECO:0000313" key="9">
    <source>
        <dbReference type="EMBL" id="ODV88671.1"/>
    </source>
</evidence>
<dbReference type="SUPFAM" id="SSF50729">
    <property type="entry name" value="PH domain-like"/>
    <property type="match status" value="1"/>
</dbReference>
<sequence>METVHKTAGGRPELAVGETSIAMHAGIALYIGDSKTPAFEDGRSYLTDRALYYINDRAALGLPLRSINAAEYSAGILTRSAKITVRIDASGKHKDILQMQWKWVCPICSHVNTADLAADNDNIDITAQRPCVVCGIRSPDTVKASRKPAEIGSTDGATCPRCTFINHPSMPECEICGEPLKSRNLAPKLPPDSFKAILNDQQLHDFSQVTSIRLSFRQGGDKPFYSKLQSALRNISNCNSSTNLATETSIDTGRSTPRLGIHALEQLSLQQRAQTSAILSGALGDLDSLMQHAGKVVEVAQNLAKQMAIAPEGIVPKETQERFLEQASAMSLAVPSSISRNVTSNAHGYYREIARDLAEFLSLPQNSLRNTGGIMGLADLYASYNRARSLDLVSPHDLLHAVEEFKNLDLPVSLTTVAGVKVIQSEADARRAQQNLLKILQECPGSSVIQLAIKSQYSTAVVSAHLQILEDAARVCLDRAPTVLQYYINEFDSFIISRETISA</sequence>
<protein>
    <recommendedName>
        <fullName evidence="7">Vacuolar protein-sorting-associated protein 36</fullName>
    </recommendedName>
    <alternativeName>
        <fullName evidence="7">ESCRT-II complex subunit VPS36</fullName>
    </alternativeName>
</protein>
<dbReference type="SMART" id="SM00547">
    <property type="entry name" value="ZnF_RBZ"/>
    <property type="match status" value="1"/>
</dbReference>
<comment type="subcellular location">
    <subcellularLocation>
        <location evidence="7">Cytoplasm</location>
    </subcellularLocation>
    <subcellularLocation>
        <location evidence="7">Endosome</location>
    </subcellularLocation>
</comment>
<keyword evidence="6 7" id="KW-0653">Protein transport</keyword>
<gene>
    <name evidence="9" type="ORF">CANCADRAFT_127269</name>
</gene>
<dbReference type="Gene3D" id="2.30.29.30">
    <property type="entry name" value="Pleckstrin-homology domain (PH domain)/Phosphotyrosine-binding domain (PTB)"/>
    <property type="match status" value="1"/>
</dbReference>
<keyword evidence="7" id="KW-0963">Cytoplasm</keyword>
<dbReference type="InterPro" id="IPR001876">
    <property type="entry name" value="Znf_RanBP2"/>
</dbReference>
<dbReference type="Proteomes" id="UP000095023">
    <property type="component" value="Unassembled WGS sequence"/>
</dbReference>
<comment type="subunit">
    <text evidence="7">Component of the endosomal sorting complex required for transport II (ESCRT-II).</text>
</comment>
<evidence type="ECO:0000256" key="4">
    <source>
        <dbReference type="ARBA" id="ARBA00022771"/>
    </source>
</evidence>
<dbReference type="InterPro" id="IPR036443">
    <property type="entry name" value="Znf_RanBP2_sf"/>
</dbReference>
<dbReference type="Gene3D" id="1.10.10.10">
    <property type="entry name" value="Winged helix-like DNA-binding domain superfamily/Winged helix DNA-binding domain"/>
    <property type="match status" value="2"/>
</dbReference>
<evidence type="ECO:0000256" key="2">
    <source>
        <dbReference type="ARBA" id="ARBA00022448"/>
    </source>
</evidence>
<dbReference type="InterPro" id="IPR040608">
    <property type="entry name" value="Snf8/Vps36"/>
</dbReference>
<evidence type="ECO:0000256" key="5">
    <source>
        <dbReference type="ARBA" id="ARBA00022833"/>
    </source>
</evidence>
<evidence type="ECO:0000256" key="1">
    <source>
        <dbReference type="ARBA" id="ARBA00009697"/>
    </source>
</evidence>
<evidence type="ECO:0000259" key="8">
    <source>
        <dbReference type="PROSITE" id="PS51495"/>
    </source>
</evidence>
<evidence type="ECO:0000256" key="3">
    <source>
        <dbReference type="ARBA" id="ARBA00022723"/>
    </source>
</evidence>
<keyword evidence="10" id="KW-1185">Reference proteome</keyword>
<dbReference type="PROSITE" id="PS51495">
    <property type="entry name" value="GLUE"/>
    <property type="match status" value="1"/>
</dbReference>
<organism evidence="9 10">
    <name type="scientific">Tortispora caseinolytica NRRL Y-17796</name>
    <dbReference type="NCBI Taxonomy" id="767744"/>
    <lineage>
        <taxon>Eukaryota</taxon>
        <taxon>Fungi</taxon>
        <taxon>Dikarya</taxon>
        <taxon>Ascomycota</taxon>
        <taxon>Saccharomycotina</taxon>
        <taxon>Trigonopsidomycetes</taxon>
        <taxon>Trigonopsidales</taxon>
        <taxon>Trigonopsidaceae</taxon>
        <taxon>Tortispora</taxon>
    </lineage>
</organism>
<evidence type="ECO:0000256" key="6">
    <source>
        <dbReference type="ARBA" id="ARBA00022927"/>
    </source>
</evidence>
<dbReference type="InterPro" id="IPR021648">
    <property type="entry name" value="GLUE_dom"/>
</dbReference>
<comment type="similarity">
    <text evidence="1 7">Belongs to the VPS36 family.</text>
</comment>
<dbReference type="InterPro" id="IPR037855">
    <property type="entry name" value="Vps36"/>
</dbReference>
<keyword evidence="5" id="KW-0862">Zinc</keyword>
<dbReference type="SUPFAM" id="SSF46785">
    <property type="entry name" value="Winged helix' DNA-binding domain"/>
    <property type="match status" value="2"/>
</dbReference>
<dbReference type="GO" id="GO:0031902">
    <property type="term" value="C:late endosome membrane"/>
    <property type="evidence" value="ECO:0007669"/>
    <property type="project" value="UniProtKB-UniRule"/>
</dbReference>
<keyword evidence="3" id="KW-0479">Metal-binding</keyword>